<comment type="caution">
    <text evidence="8">The sequence shown here is derived from an EMBL/GenBank/DDBJ whole genome shotgun (WGS) entry which is preliminary data.</text>
</comment>
<dbReference type="InterPro" id="IPR013785">
    <property type="entry name" value="Aldolase_TIM"/>
</dbReference>
<comment type="cofactor">
    <cofactor evidence="1">
        <name>[4Fe-4S] cluster</name>
        <dbReference type="ChEBI" id="CHEBI:49883"/>
    </cofactor>
</comment>
<dbReference type="NCBIfam" id="TIGR04148">
    <property type="entry name" value="GG_samocin_CFB"/>
    <property type="match status" value="1"/>
</dbReference>
<dbReference type="GeneID" id="72466520"/>
<dbReference type="GO" id="GO:0016491">
    <property type="term" value="F:oxidoreductase activity"/>
    <property type="evidence" value="ECO:0007669"/>
    <property type="project" value="InterPro"/>
</dbReference>
<keyword evidence="2" id="KW-0949">S-adenosyl-L-methionine</keyword>
<dbReference type="SFLD" id="SFLDG01386">
    <property type="entry name" value="main_SPASM_domain-containing"/>
    <property type="match status" value="1"/>
</dbReference>
<keyword evidence="4" id="KW-0408">Iron</keyword>
<dbReference type="Gene3D" id="3.20.20.70">
    <property type="entry name" value="Aldolase class I"/>
    <property type="match status" value="1"/>
</dbReference>
<reference evidence="8" key="1">
    <citation type="journal article" date="2022" name="Int. J. Syst. Evol. Microbiol.">
        <title>Prevotella lacticifex sp. nov., isolated from the rumen of cows.</title>
        <authorList>
            <person name="Shinkai T."/>
            <person name="Ikeyama N."/>
            <person name="Kumagai M."/>
            <person name="Ohmori H."/>
            <person name="Sakamoto M."/>
            <person name="Ohkuma M."/>
            <person name="Mitsumori M."/>
        </authorList>
    </citation>
    <scope>NUCLEOTIDE SEQUENCE</scope>
    <source>
        <strain evidence="8">R5076</strain>
    </source>
</reference>
<sequence>MEYITGNDIKHFLANTPQITFEITECCNLACTYCGYGPLYNNKDPRKNRNLSEETGILFINYMVNLWEKGFLDITNDTIYVSFYGGEPLLNMNFIRHIVNYIRSKFEKFKKHIFFSLTTNALLLNKYMDYFQKQKFHLLISLDGDRLGSSYRVYPNGNCAFDEIIKNVSTLKQTYPEYFKQYVEFNSVLNNRNSVDSITKFILDMFGKKPSISEINSIGIKSNKRASFNAMYQSKNKSFERPFKYANFLEDPRFDEVARYIQMRSDYFYLDYNELIFGKANRKRIPTGTCLPFTKKTFVSVLGKIMPCERIGYNYSLGKISDDGIELDFDDISNKYNVALTRAEKICRHCMDRKSCLCCLFNSGILSDCAVGCNYFVDNKAYEERRAQMLSFFREYPEAYDYIMKNYETV</sequence>
<dbReference type="SFLD" id="SFLDG01067">
    <property type="entry name" value="SPASM/twitch_domain_containing"/>
    <property type="match status" value="1"/>
</dbReference>
<dbReference type="SUPFAM" id="SSF102114">
    <property type="entry name" value="Radical SAM enzymes"/>
    <property type="match status" value="1"/>
</dbReference>
<keyword evidence="3" id="KW-0479">Metal-binding</keyword>
<dbReference type="InterPro" id="IPR007197">
    <property type="entry name" value="rSAM"/>
</dbReference>
<dbReference type="InterPro" id="IPR026407">
    <property type="entry name" value="SAM_GG-Bacter"/>
</dbReference>
<dbReference type="GO" id="GO:0051536">
    <property type="term" value="F:iron-sulfur cluster binding"/>
    <property type="evidence" value="ECO:0007669"/>
    <property type="project" value="UniProtKB-KW"/>
</dbReference>
<evidence type="ECO:0000256" key="5">
    <source>
        <dbReference type="ARBA" id="ARBA00023014"/>
    </source>
</evidence>
<evidence type="ECO:0000259" key="7">
    <source>
        <dbReference type="PROSITE" id="PS51918"/>
    </source>
</evidence>
<accession>A0A9R1CBE1</accession>
<dbReference type="AlphaFoldDB" id="A0A9R1CBE1"/>
<evidence type="ECO:0000256" key="6">
    <source>
        <dbReference type="ARBA" id="ARBA00023601"/>
    </source>
</evidence>
<dbReference type="Pfam" id="PF04055">
    <property type="entry name" value="Radical_SAM"/>
    <property type="match status" value="1"/>
</dbReference>
<feature type="domain" description="Radical SAM core" evidence="7">
    <location>
        <begin position="13"/>
        <end position="264"/>
    </location>
</feature>
<evidence type="ECO:0000256" key="4">
    <source>
        <dbReference type="ARBA" id="ARBA00023004"/>
    </source>
</evidence>
<name>A0A9R1CBE1_9BACT</name>
<dbReference type="SFLD" id="SFLDG01384">
    <property type="entry name" value="thioether_bond_formation_requi"/>
    <property type="match status" value="1"/>
</dbReference>
<dbReference type="PANTHER" id="PTHR43273">
    <property type="entry name" value="ANAEROBIC SULFATASE-MATURATING ENZYME HOMOLOG ASLB-RELATED"/>
    <property type="match status" value="1"/>
</dbReference>
<organism evidence="8 9">
    <name type="scientific">Prevotella lacticifex</name>
    <dbReference type="NCBI Taxonomy" id="2854755"/>
    <lineage>
        <taxon>Bacteria</taxon>
        <taxon>Pseudomonadati</taxon>
        <taxon>Bacteroidota</taxon>
        <taxon>Bacteroidia</taxon>
        <taxon>Bacteroidales</taxon>
        <taxon>Prevotellaceae</taxon>
        <taxon>Prevotella</taxon>
    </lineage>
</organism>
<dbReference type="SFLD" id="SFLDS00029">
    <property type="entry name" value="Radical_SAM"/>
    <property type="match status" value="1"/>
</dbReference>
<dbReference type="PANTHER" id="PTHR43273:SF3">
    <property type="entry name" value="ANAEROBIC SULFATASE-MATURATING ENZYME HOMOLOG ASLB-RELATED"/>
    <property type="match status" value="1"/>
</dbReference>
<evidence type="ECO:0000256" key="3">
    <source>
        <dbReference type="ARBA" id="ARBA00022723"/>
    </source>
</evidence>
<dbReference type="PROSITE" id="PS51918">
    <property type="entry name" value="RADICAL_SAM"/>
    <property type="match status" value="1"/>
</dbReference>
<evidence type="ECO:0000313" key="8">
    <source>
        <dbReference type="EMBL" id="GJG59439.1"/>
    </source>
</evidence>
<keyword evidence="5" id="KW-0411">Iron-sulfur</keyword>
<dbReference type="RefSeq" id="WP_223928751.1">
    <property type="nucleotide sequence ID" value="NZ_BPTU01000002.1"/>
</dbReference>
<protein>
    <submittedName>
        <fullName evidence="8">Radical SAM peptide maturase</fullName>
    </submittedName>
</protein>
<dbReference type="EMBL" id="BPUB01000002">
    <property type="protein sequence ID" value="GJG59439.1"/>
    <property type="molecule type" value="Genomic_DNA"/>
</dbReference>
<dbReference type="InterPro" id="IPR023867">
    <property type="entry name" value="Sulphatase_maturase_rSAM"/>
</dbReference>
<evidence type="ECO:0000256" key="2">
    <source>
        <dbReference type="ARBA" id="ARBA00022691"/>
    </source>
</evidence>
<evidence type="ECO:0000313" key="9">
    <source>
        <dbReference type="Proteomes" id="UP000825483"/>
    </source>
</evidence>
<comment type="similarity">
    <text evidence="6">Belongs to the radical SAM superfamily. Anaerobic sulfatase-maturating enzyme family.</text>
</comment>
<dbReference type="GO" id="GO:0046872">
    <property type="term" value="F:metal ion binding"/>
    <property type="evidence" value="ECO:0007669"/>
    <property type="project" value="UniProtKB-KW"/>
</dbReference>
<dbReference type="Proteomes" id="UP000825483">
    <property type="component" value="Unassembled WGS sequence"/>
</dbReference>
<evidence type="ECO:0000256" key="1">
    <source>
        <dbReference type="ARBA" id="ARBA00001966"/>
    </source>
</evidence>
<keyword evidence="9" id="KW-1185">Reference proteome</keyword>
<proteinExistence type="inferred from homology"/>
<dbReference type="InterPro" id="IPR058240">
    <property type="entry name" value="rSAM_sf"/>
</dbReference>
<gene>
    <name evidence="8" type="ORF">PRLR5076_22900</name>
</gene>